<dbReference type="SUPFAM" id="SSF52266">
    <property type="entry name" value="SGNH hydrolase"/>
    <property type="match status" value="1"/>
</dbReference>
<evidence type="ECO:0000256" key="7">
    <source>
        <dbReference type="ARBA" id="ARBA00023098"/>
    </source>
</evidence>
<comment type="subcellular location">
    <subcellularLocation>
        <location evidence="1">Secreted</location>
    </subcellularLocation>
</comment>
<dbReference type="PANTHER" id="PTHR45650:SF75">
    <property type="entry name" value="GDSL-LIKE LIPASE_ACYLHYDROLASE"/>
    <property type="match status" value="1"/>
</dbReference>
<comment type="similarity">
    <text evidence="2">Belongs to the 'GDSL' lipolytic enzyme family.</text>
</comment>
<comment type="caution">
    <text evidence="8">The sequence shown here is derived from an EMBL/GenBank/DDBJ whole genome shotgun (WGS) entry which is preliminary data.</text>
</comment>
<proteinExistence type="inferred from homology"/>
<dbReference type="Pfam" id="PF00657">
    <property type="entry name" value="Lipase_GDSL"/>
    <property type="match status" value="1"/>
</dbReference>
<dbReference type="InterPro" id="IPR035669">
    <property type="entry name" value="SGNH_plant_lipase-like"/>
</dbReference>
<evidence type="ECO:0000256" key="6">
    <source>
        <dbReference type="ARBA" id="ARBA00022963"/>
    </source>
</evidence>
<organism evidence="8 9">
    <name type="scientific">Stylosanthes scabra</name>
    <dbReference type="NCBI Taxonomy" id="79078"/>
    <lineage>
        <taxon>Eukaryota</taxon>
        <taxon>Viridiplantae</taxon>
        <taxon>Streptophyta</taxon>
        <taxon>Embryophyta</taxon>
        <taxon>Tracheophyta</taxon>
        <taxon>Spermatophyta</taxon>
        <taxon>Magnoliopsida</taxon>
        <taxon>eudicotyledons</taxon>
        <taxon>Gunneridae</taxon>
        <taxon>Pentapetalae</taxon>
        <taxon>rosids</taxon>
        <taxon>fabids</taxon>
        <taxon>Fabales</taxon>
        <taxon>Fabaceae</taxon>
        <taxon>Papilionoideae</taxon>
        <taxon>50 kb inversion clade</taxon>
        <taxon>dalbergioids sensu lato</taxon>
        <taxon>Dalbergieae</taxon>
        <taxon>Pterocarpus clade</taxon>
        <taxon>Stylosanthes</taxon>
    </lineage>
</organism>
<keyword evidence="4" id="KW-0732">Signal</keyword>
<sequence>MLFVSNVVVVLVNGQSKVPAIYIFGDSQADNGNNNNLRTNAKANYNPYGIDFPTGMPTGRFTNGLTAIDIIGQLLGSEEFIPPYANTSGYDILNGVNYASGAAGIRDETGRQLGAVISMGEQIINHRITVWRIAARLGGYQKALEYLNKALYYVNIGSNDYLNNYFLPQYYFTSRIYPSPQQYAQVLVDQLNSYLRDLRNVGARKVVLVGVGAIGCIPRQIKNGSCAEDVNAAAFLFNKKLRDLVDQFNNNFSSDGSKYIYVNTTAGSLLDPSLGFTQFTTSCCPTREDGQCAEGGVPCSNRNEYVFYDEFHPTQKVNYLTAFETYNGTTPGFTYPMDVKTLAQS</sequence>
<dbReference type="EMBL" id="JASCZI010122293">
    <property type="protein sequence ID" value="MED6164062.1"/>
    <property type="molecule type" value="Genomic_DNA"/>
</dbReference>
<evidence type="ECO:0000313" key="9">
    <source>
        <dbReference type="Proteomes" id="UP001341840"/>
    </source>
</evidence>
<evidence type="ECO:0000256" key="2">
    <source>
        <dbReference type="ARBA" id="ARBA00008668"/>
    </source>
</evidence>
<dbReference type="PANTHER" id="PTHR45650">
    <property type="entry name" value="GDSL-LIKE LIPASE/ACYLHYDROLASE-RELATED"/>
    <property type="match status" value="1"/>
</dbReference>
<dbReference type="InterPro" id="IPR051238">
    <property type="entry name" value="GDSL_esterase/lipase"/>
</dbReference>
<gene>
    <name evidence="8" type="ORF">PIB30_086145</name>
</gene>
<dbReference type="InterPro" id="IPR036514">
    <property type="entry name" value="SGNH_hydro_sf"/>
</dbReference>
<dbReference type="CDD" id="cd01837">
    <property type="entry name" value="SGNH_plant_lipase_like"/>
    <property type="match status" value="1"/>
</dbReference>
<dbReference type="InterPro" id="IPR001087">
    <property type="entry name" value="GDSL"/>
</dbReference>
<keyword evidence="6" id="KW-0442">Lipid degradation</keyword>
<evidence type="ECO:0000256" key="3">
    <source>
        <dbReference type="ARBA" id="ARBA00022525"/>
    </source>
</evidence>
<name>A0ABU6URV2_9FABA</name>
<accession>A0ABU6URV2</accession>
<evidence type="ECO:0000256" key="5">
    <source>
        <dbReference type="ARBA" id="ARBA00022801"/>
    </source>
</evidence>
<evidence type="ECO:0000313" key="8">
    <source>
        <dbReference type="EMBL" id="MED6164062.1"/>
    </source>
</evidence>
<dbReference type="Gene3D" id="3.40.50.1110">
    <property type="entry name" value="SGNH hydrolase"/>
    <property type="match status" value="1"/>
</dbReference>
<keyword evidence="5" id="KW-0378">Hydrolase</keyword>
<evidence type="ECO:0000256" key="4">
    <source>
        <dbReference type="ARBA" id="ARBA00022729"/>
    </source>
</evidence>
<reference evidence="8 9" key="1">
    <citation type="journal article" date="2023" name="Plants (Basel)">
        <title>Bridging the Gap: Combining Genomics and Transcriptomics Approaches to Understand Stylosanthes scabra, an Orphan Legume from the Brazilian Caatinga.</title>
        <authorList>
            <person name="Ferreira-Neto J.R.C."/>
            <person name="da Silva M.D."/>
            <person name="Binneck E."/>
            <person name="de Melo N.F."/>
            <person name="da Silva R.H."/>
            <person name="de Melo A.L.T.M."/>
            <person name="Pandolfi V."/>
            <person name="Bustamante F.O."/>
            <person name="Brasileiro-Vidal A.C."/>
            <person name="Benko-Iseppon A.M."/>
        </authorList>
    </citation>
    <scope>NUCLEOTIDE SEQUENCE [LARGE SCALE GENOMIC DNA]</scope>
    <source>
        <tissue evidence="8">Leaves</tissue>
    </source>
</reference>
<dbReference type="Proteomes" id="UP001341840">
    <property type="component" value="Unassembled WGS sequence"/>
</dbReference>
<keyword evidence="3" id="KW-0964">Secreted</keyword>
<protein>
    <submittedName>
        <fullName evidence="8">Uncharacterized protein</fullName>
    </submittedName>
</protein>
<keyword evidence="7" id="KW-0443">Lipid metabolism</keyword>
<keyword evidence="9" id="KW-1185">Reference proteome</keyword>
<evidence type="ECO:0000256" key="1">
    <source>
        <dbReference type="ARBA" id="ARBA00004613"/>
    </source>
</evidence>